<accession>A0ABN1RP59</accession>
<feature type="region of interest" description="Disordered" evidence="1">
    <location>
        <begin position="109"/>
        <end position="134"/>
    </location>
</feature>
<organism evidence="2 3">
    <name type="scientific">Kribbella koreensis</name>
    <dbReference type="NCBI Taxonomy" id="57909"/>
    <lineage>
        <taxon>Bacteria</taxon>
        <taxon>Bacillati</taxon>
        <taxon>Actinomycetota</taxon>
        <taxon>Actinomycetes</taxon>
        <taxon>Propionibacteriales</taxon>
        <taxon>Kribbellaceae</taxon>
        <taxon>Kribbella</taxon>
    </lineage>
</organism>
<dbReference type="Proteomes" id="UP001500542">
    <property type="component" value="Unassembled WGS sequence"/>
</dbReference>
<sequence>MVAAVPALRLGRAWIDDAEAVTVRANVAADVGLSGGGWLAAWVSKAWEWGGSRWVGRGSGGQRWVSRASSRRGVLVSRARGRQAVGRTVSSAKQARFVLPWHAALDGMRSPKQATVEPAPGVGGSLRTRTRRRSGRAEQAWGLWLGG</sequence>
<dbReference type="EMBL" id="BAAAHK010000022">
    <property type="protein sequence ID" value="GAA0960962.1"/>
    <property type="molecule type" value="Genomic_DNA"/>
</dbReference>
<comment type="caution">
    <text evidence="2">The sequence shown here is derived from an EMBL/GenBank/DDBJ whole genome shotgun (WGS) entry which is preliminary data.</text>
</comment>
<reference evidence="2 3" key="1">
    <citation type="journal article" date="2019" name="Int. J. Syst. Evol. Microbiol.">
        <title>The Global Catalogue of Microorganisms (GCM) 10K type strain sequencing project: providing services to taxonomists for standard genome sequencing and annotation.</title>
        <authorList>
            <consortium name="The Broad Institute Genomics Platform"/>
            <consortium name="The Broad Institute Genome Sequencing Center for Infectious Disease"/>
            <person name="Wu L."/>
            <person name="Ma J."/>
        </authorList>
    </citation>
    <scope>NUCLEOTIDE SEQUENCE [LARGE SCALE GENOMIC DNA]</scope>
    <source>
        <strain evidence="2 3">JCM 10977</strain>
    </source>
</reference>
<name>A0ABN1RP59_9ACTN</name>
<keyword evidence="3" id="KW-1185">Reference proteome</keyword>
<evidence type="ECO:0000313" key="2">
    <source>
        <dbReference type="EMBL" id="GAA0960962.1"/>
    </source>
</evidence>
<evidence type="ECO:0000256" key="1">
    <source>
        <dbReference type="SAM" id="MobiDB-lite"/>
    </source>
</evidence>
<protein>
    <submittedName>
        <fullName evidence="2">Uncharacterized protein</fullName>
    </submittedName>
</protein>
<proteinExistence type="predicted"/>
<evidence type="ECO:0000313" key="3">
    <source>
        <dbReference type="Proteomes" id="UP001500542"/>
    </source>
</evidence>
<gene>
    <name evidence="2" type="ORF">GCM10009554_76680</name>
</gene>